<keyword evidence="1" id="KW-0472">Membrane</keyword>
<accession>A0A1C4WPB4</accession>
<dbReference type="Proteomes" id="UP000198224">
    <property type="component" value="Chromosome I"/>
</dbReference>
<name>A0A1C4WPB4_9ACTN</name>
<keyword evidence="1" id="KW-1133">Transmembrane helix</keyword>
<proteinExistence type="predicted"/>
<organism evidence="2 3">
    <name type="scientific">Micromonospora chokoriensis</name>
    <dbReference type="NCBI Taxonomy" id="356851"/>
    <lineage>
        <taxon>Bacteria</taxon>
        <taxon>Bacillati</taxon>
        <taxon>Actinomycetota</taxon>
        <taxon>Actinomycetes</taxon>
        <taxon>Micromonosporales</taxon>
        <taxon>Micromonosporaceae</taxon>
        <taxon>Micromonospora</taxon>
    </lineage>
</organism>
<keyword evidence="1" id="KW-0812">Transmembrane</keyword>
<dbReference type="EMBL" id="LT607409">
    <property type="protein sequence ID" value="SCE97993.1"/>
    <property type="molecule type" value="Genomic_DNA"/>
</dbReference>
<dbReference type="AlphaFoldDB" id="A0A1C4WPB4"/>
<dbReference type="RefSeq" id="WP_088988181.1">
    <property type="nucleotide sequence ID" value="NZ_LT607409.1"/>
</dbReference>
<evidence type="ECO:0000313" key="3">
    <source>
        <dbReference type="Proteomes" id="UP000198224"/>
    </source>
</evidence>
<evidence type="ECO:0000256" key="1">
    <source>
        <dbReference type="SAM" id="Phobius"/>
    </source>
</evidence>
<gene>
    <name evidence="2" type="ORF">GA0070612_2678</name>
</gene>
<reference evidence="3" key="1">
    <citation type="submission" date="2016-06" db="EMBL/GenBank/DDBJ databases">
        <authorList>
            <person name="Varghese N."/>
            <person name="Submissions Spin"/>
        </authorList>
    </citation>
    <scope>NUCLEOTIDE SEQUENCE [LARGE SCALE GENOMIC DNA]</scope>
    <source>
        <strain evidence="3">DSM 45160</strain>
    </source>
</reference>
<sequence>MDYTASVFLVAIAALLIAGVWYAAVRARVTVSSDTQRQYAEQAAETQRLLTDMSAQLAELNRRTADMHRILKDAE</sequence>
<protein>
    <submittedName>
        <fullName evidence="2">Uncharacterized protein</fullName>
    </submittedName>
</protein>
<keyword evidence="3" id="KW-1185">Reference proteome</keyword>
<feature type="transmembrane region" description="Helical" evidence="1">
    <location>
        <begin position="6"/>
        <end position="25"/>
    </location>
</feature>
<evidence type="ECO:0000313" key="2">
    <source>
        <dbReference type="EMBL" id="SCE97993.1"/>
    </source>
</evidence>